<reference evidence="3 4" key="1">
    <citation type="journal article" date="2014" name="Nat. Genet.">
        <title>Genome sequence of the hot pepper provides insights into the evolution of pungency in Capsicum species.</title>
        <authorList>
            <person name="Kim S."/>
            <person name="Park M."/>
            <person name="Yeom S.I."/>
            <person name="Kim Y.M."/>
            <person name="Lee J.M."/>
            <person name="Lee H.A."/>
            <person name="Seo E."/>
            <person name="Choi J."/>
            <person name="Cheong K."/>
            <person name="Kim K.T."/>
            <person name="Jung K."/>
            <person name="Lee G.W."/>
            <person name="Oh S.K."/>
            <person name="Bae C."/>
            <person name="Kim S.B."/>
            <person name="Lee H.Y."/>
            <person name="Kim S.Y."/>
            <person name="Kim M.S."/>
            <person name="Kang B.C."/>
            <person name="Jo Y.D."/>
            <person name="Yang H.B."/>
            <person name="Jeong H.J."/>
            <person name="Kang W.H."/>
            <person name="Kwon J.K."/>
            <person name="Shin C."/>
            <person name="Lim J.Y."/>
            <person name="Park J.H."/>
            <person name="Huh J.H."/>
            <person name="Kim J.S."/>
            <person name="Kim B.D."/>
            <person name="Cohen O."/>
            <person name="Paran I."/>
            <person name="Suh M.C."/>
            <person name="Lee S.B."/>
            <person name="Kim Y.K."/>
            <person name="Shin Y."/>
            <person name="Noh S.J."/>
            <person name="Park J."/>
            <person name="Seo Y.S."/>
            <person name="Kwon S.Y."/>
            <person name="Kim H.A."/>
            <person name="Park J.M."/>
            <person name="Kim H.J."/>
            <person name="Choi S.B."/>
            <person name="Bosland P.W."/>
            <person name="Reeves G."/>
            <person name="Jo S.H."/>
            <person name="Lee B.W."/>
            <person name="Cho H.T."/>
            <person name="Choi H.S."/>
            <person name="Lee M.S."/>
            <person name="Yu Y."/>
            <person name="Do Choi Y."/>
            <person name="Park B.S."/>
            <person name="van Deynze A."/>
            <person name="Ashrafi H."/>
            <person name="Hill T."/>
            <person name="Kim W.T."/>
            <person name="Pai H.S."/>
            <person name="Ahn H.K."/>
            <person name="Yeam I."/>
            <person name="Giovannoni J.J."/>
            <person name="Rose J.K."/>
            <person name="Sorensen I."/>
            <person name="Lee S.J."/>
            <person name="Kim R.W."/>
            <person name="Choi I.Y."/>
            <person name="Choi B.S."/>
            <person name="Lim J.S."/>
            <person name="Lee Y.H."/>
            <person name="Choi D."/>
        </authorList>
    </citation>
    <scope>NUCLEOTIDE SEQUENCE [LARGE SCALE GENOMIC DNA]</scope>
    <source>
        <strain evidence="4">cv. CM334</strain>
    </source>
</reference>
<sequence>MVVLINIILAGASVKLVCYNGKKGIIESATTNNNGVFLITLKSLSGADISKCRVYLLKSPNPTCNVPTDFNGGKTGALLKQVVPPKPPIVTPAMRLPEQPPIFDFYDVGPFIFEASSKLPCMTY</sequence>
<protein>
    <recommendedName>
        <fullName evidence="5">Pistil-specific extensin-like protein</fullName>
    </recommendedName>
</protein>
<organism evidence="3 4">
    <name type="scientific">Capsicum annuum</name>
    <name type="common">Capsicum pepper</name>
    <dbReference type="NCBI Taxonomy" id="4072"/>
    <lineage>
        <taxon>Eukaryota</taxon>
        <taxon>Viridiplantae</taxon>
        <taxon>Streptophyta</taxon>
        <taxon>Embryophyta</taxon>
        <taxon>Tracheophyta</taxon>
        <taxon>Spermatophyta</taxon>
        <taxon>Magnoliopsida</taxon>
        <taxon>eudicotyledons</taxon>
        <taxon>Gunneridae</taxon>
        <taxon>Pentapetalae</taxon>
        <taxon>asterids</taxon>
        <taxon>lamiids</taxon>
        <taxon>Solanales</taxon>
        <taxon>Solanaceae</taxon>
        <taxon>Solanoideae</taxon>
        <taxon>Capsiceae</taxon>
        <taxon>Capsicum</taxon>
    </lineage>
</organism>
<keyword evidence="4" id="KW-1185">Reference proteome</keyword>
<dbReference type="AlphaFoldDB" id="A0A2G3A888"/>
<dbReference type="EMBL" id="AYRZ02000002">
    <property type="protein sequence ID" value="PHT90437.1"/>
    <property type="molecule type" value="Genomic_DNA"/>
</dbReference>
<accession>A0A2G3A888</accession>
<evidence type="ECO:0008006" key="5">
    <source>
        <dbReference type="Google" id="ProtNLM"/>
    </source>
</evidence>
<dbReference type="InterPro" id="IPR003882">
    <property type="entry name" value="Pistil_extensin"/>
</dbReference>
<evidence type="ECO:0000313" key="3">
    <source>
        <dbReference type="EMBL" id="PHT90437.1"/>
    </source>
</evidence>
<name>A0A2G3A888_CAPAN</name>
<gene>
    <name evidence="3" type="ORF">T459_05550</name>
</gene>
<evidence type="ECO:0000256" key="2">
    <source>
        <dbReference type="SAM" id="SignalP"/>
    </source>
</evidence>
<proteinExistence type="predicted"/>
<evidence type="ECO:0000256" key="1">
    <source>
        <dbReference type="ARBA" id="ARBA00022729"/>
    </source>
</evidence>
<keyword evidence="1 2" id="KW-0732">Signal</keyword>
<dbReference type="Proteomes" id="UP000222542">
    <property type="component" value="Unassembled WGS sequence"/>
</dbReference>
<reference evidence="3 4" key="2">
    <citation type="journal article" date="2017" name="Genome Biol.">
        <title>New reference genome sequences of hot pepper reveal the massive evolution of plant disease-resistance genes by retroduplication.</title>
        <authorList>
            <person name="Kim S."/>
            <person name="Park J."/>
            <person name="Yeom S.I."/>
            <person name="Kim Y.M."/>
            <person name="Seo E."/>
            <person name="Kim K.T."/>
            <person name="Kim M.S."/>
            <person name="Lee J.M."/>
            <person name="Cheong K."/>
            <person name="Shin H.S."/>
            <person name="Kim S.B."/>
            <person name="Han K."/>
            <person name="Lee J."/>
            <person name="Park M."/>
            <person name="Lee H.A."/>
            <person name="Lee H.Y."/>
            <person name="Lee Y."/>
            <person name="Oh S."/>
            <person name="Lee J.H."/>
            <person name="Choi E."/>
            <person name="Choi E."/>
            <person name="Lee S.E."/>
            <person name="Jeon J."/>
            <person name="Kim H."/>
            <person name="Choi G."/>
            <person name="Song H."/>
            <person name="Lee J."/>
            <person name="Lee S.C."/>
            <person name="Kwon J.K."/>
            <person name="Lee H.Y."/>
            <person name="Koo N."/>
            <person name="Hong Y."/>
            <person name="Kim R.W."/>
            <person name="Kang W.H."/>
            <person name="Huh J.H."/>
            <person name="Kang B.C."/>
            <person name="Yang T.J."/>
            <person name="Lee Y.H."/>
            <person name="Bennetzen J.L."/>
            <person name="Choi D."/>
        </authorList>
    </citation>
    <scope>NUCLEOTIDE SEQUENCE [LARGE SCALE GENOMIC DNA]</scope>
    <source>
        <strain evidence="4">cv. CM334</strain>
    </source>
</reference>
<feature type="signal peptide" evidence="2">
    <location>
        <begin position="1"/>
        <end position="18"/>
    </location>
</feature>
<dbReference type="GO" id="GO:0071944">
    <property type="term" value="C:cell periphery"/>
    <property type="evidence" value="ECO:0000318"/>
    <property type="project" value="GO_Central"/>
</dbReference>
<comment type="caution">
    <text evidence="3">The sequence shown here is derived from an EMBL/GenBank/DDBJ whole genome shotgun (WGS) entry which is preliminary data.</text>
</comment>
<dbReference type="PANTHER" id="PTHR33470">
    <property type="entry name" value="OS01G0164075 PROTEIN"/>
    <property type="match status" value="1"/>
</dbReference>
<dbReference type="STRING" id="4072.A0A2G3A888"/>
<evidence type="ECO:0000313" key="4">
    <source>
        <dbReference type="Proteomes" id="UP000222542"/>
    </source>
</evidence>
<dbReference type="PRINTS" id="PR01218">
    <property type="entry name" value="PSTLEXTENSIN"/>
</dbReference>
<dbReference type="Gramene" id="PHT90437">
    <property type="protein sequence ID" value="PHT90437"/>
    <property type="gene ID" value="T459_05550"/>
</dbReference>
<dbReference type="PANTHER" id="PTHR33470:SF30">
    <property type="entry name" value="PISTIL-SPECIFIC EXTENSIN-LIKE PROTEIN"/>
    <property type="match status" value="1"/>
</dbReference>
<dbReference type="Pfam" id="PF01190">
    <property type="entry name" value="Pollen_Ole_e_1"/>
    <property type="match status" value="1"/>
</dbReference>
<dbReference type="OMA" id="EFRITPK"/>
<feature type="chain" id="PRO_5013895215" description="Pistil-specific extensin-like protein" evidence="2">
    <location>
        <begin position="19"/>
        <end position="124"/>
    </location>
</feature>